<evidence type="ECO:0000313" key="3">
    <source>
        <dbReference type="Proteomes" id="UP000184120"/>
    </source>
</evidence>
<reference evidence="4" key="4">
    <citation type="journal article" date="2019" name="Int. J. Syst. Evol. Microbiol.">
        <title>The Global Catalogue of Microorganisms (GCM) 10K type strain sequencing project: providing services to taxonomists for standard genome sequencing and annotation.</title>
        <authorList>
            <consortium name="The Broad Institute Genomics Platform"/>
            <consortium name="The Broad Institute Genome Sequencing Center for Infectious Disease"/>
            <person name="Wu L."/>
            <person name="Ma J."/>
        </authorList>
    </citation>
    <scope>NUCLEOTIDE SEQUENCE [LARGE SCALE GENOMIC DNA]</scope>
    <source>
        <strain evidence="4">CGMCC 1.12707</strain>
    </source>
</reference>
<keyword evidence="4" id="KW-1185">Reference proteome</keyword>
<accession>A0A1M7C527</accession>
<name>A0A1M7C527_9FLAO</name>
<reference evidence="2" key="2">
    <citation type="submission" date="2016-11" db="EMBL/GenBank/DDBJ databases">
        <authorList>
            <person name="Jaros S."/>
            <person name="Januszkiewicz K."/>
            <person name="Wedrychowicz H."/>
        </authorList>
    </citation>
    <scope>NUCLEOTIDE SEQUENCE [LARGE SCALE GENOMIC DNA]</scope>
    <source>
        <strain evidence="2">DSM 27989</strain>
    </source>
</reference>
<proteinExistence type="predicted"/>
<dbReference type="STRING" id="1434701.SAMN05443634_11291"/>
<dbReference type="RefSeq" id="WP_072933842.1">
    <property type="nucleotide sequence ID" value="NZ_BMFL01000016.1"/>
</dbReference>
<dbReference type="Proteomes" id="UP000184120">
    <property type="component" value="Unassembled WGS sequence"/>
</dbReference>
<evidence type="ECO:0000313" key="4">
    <source>
        <dbReference type="Proteomes" id="UP000650994"/>
    </source>
</evidence>
<reference evidence="1" key="1">
    <citation type="journal article" date="2014" name="Int. J. Syst. Evol. Microbiol.">
        <title>Complete genome of a new Firmicutes species belonging to the dominant human colonic microbiota ('Ruminococcus bicirculans') reveals two chromosomes and a selective capacity to utilize plant glucans.</title>
        <authorList>
            <consortium name="NISC Comparative Sequencing Program"/>
            <person name="Wegmann U."/>
            <person name="Louis P."/>
            <person name="Goesmann A."/>
            <person name="Henrissat B."/>
            <person name="Duncan S.H."/>
            <person name="Flint H.J."/>
        </authorList>
    </citation>
    <scope>NUCLEOTIDE SEQUENCE</scope>
    <source>
        <strain evidence="1">CGMCC 1.12707</strain>
    </source>
</reference>
<dbReference type="EMBL" id="FRBH01000012">
    <property type="protein sequence ID" value="SHL62304.1"/>
    <property type="molecule type" value="Genomic_DNA"/>
</dbReference>
<protein>
    <submittedName>
        <fullName evidence="2">Uncharacterized protein</fullName>
    </submittedName>
</protein>
<dbReference type="InterPro" id="IPR053810">
    <property type="entry name" value="DUF6952"/>
</dbReference>
<reference evidence="3" key="3">
    <citation type="submission" date="2016-11" db="EMBL/GenBank/DDBJ databases">
        <authorList>
            <person name="Varghese N."/>
            <person name="Submissions S."/>
        </authorList>
    </citation>
    <scope>NUCLEOTIDE SEQUENCE [LARGE SCALE GENOMIC DNA]</scope>
    <source>
        <strain evidence="3">DSM 27989</strain>
    </source>
</reference>
<evidence type="ECO:0000313" key="2">
    <source>
        <dbReference type="EMBL" id="SHL62304.1"/>
    </source>
</evidence>
<gene>
    <name evidence="1" type="ORF">GCM10010984_23560</name>
    <name evidence="2" type="ORF">SAMN05443634_11291</name>
</gene>
<dbReference type="OrthoDB" id="1149088at2"/>
<sequence length="83" mass="9301">MKLPVFKNLAKNVSIEAMETTLEVLEVYADSPAVKEPEQEIIGEMISNICGAIEMKQMMEDEGMDERTAANTFMQRVMGSIDK</sequence>
<dbReference type="Proteomes" id="UP000650994">
    <property type="component" value="Unassembled WGS sequence"/>
</dbReference>
<dbReference type="AlphaFoldDB" id="A0A1M7C527"/>
<dbReference type="Pfam" id="PF22264">
    <property type="entry name" value="DUF6952"/>
    <property type="match status" value="1"/>
</dbReference>
<dbReference type="EMBL" id="BMFL01000016">
    <property type="protein sequence ID" value="GGF05588.1"/>
    <property type="molecule type" value="Genomic_DNA"/>
</dbReference>
<reference evidence="1" key="5">
    <citation type="submission" date="2024-05" db="EMBL/GenBank/DDBJ databases">
        <authorList>
            <person name="Sun Q."/>
            <person name="Zhou Y."/>
        </authorList>
    </citation>
    <scope>NUCLEOTIDE SEQUENCE</scope>
    <source>
        <strain evidence="1">CGMCC 1.12707</strain>
    </source>
</reference>
<organism evidence="2 3">
    <name type="scientific">Chishuiella changwenlii</name>
    <dbReference type="NCBI Taxonomy" id="1434701"/>
    <lineage>
        <taxon>Bacteria</taxon>
        <taxon>Pseudomonadati</taxon>
        <taxon>Bacteroidota</taxon>
        <taxon>Flavobacteriia</taxon>
        <taxon>Flavobacteriales</taxon>
        <taxon>Weeksellaceae</taxon>
        <taxon>Chishuiella</taxon>
    </lineage>
</organism>
<evidence type="ECO:0000313" key="1">
    <source>
        <dbReference type="EMBL" id="GGF05588.1"/>
    </source>
</evidence>